<dbReference type="InterPro" id="IPR036381">
    <property type="entry name" value="Tus_dom1"/>
</dbReference>
<dbReference type="Gene3D" id="3.30.54.10">
    <property type="match status" value="1"/>
</dbReference>
<keyword evidence="1" id="KW-0963">Cytoplasm</keyword>
<name>A0A1M5T7W3_9GAMM</name>
<gene>
    <name evidence="4" type="ORF">SAMN02745129_2033</name>
</gene>
<dbReference type="STRING" id="299255.SAMN02745129_2033"/>
<dbReference type="InterPro" id="IPR008865">
    <property type="entry name" value="DNA_replication_term_site-bd"/>
</dbReference>
<evidence type="ECO:0000256" key="2">
    <source>
        <dbReference type="ARBA" id="ARBA00022705"/>
    </source>
</evidence>
<keyword evidence="2" id="KW-0235">DNA replication</keyword>
<dbReference type="GO" id="GO:0005737">
    <property type="term" value="C:cytoplasm"/>
    <property type="evidence" value="ECO:0007669"/>
    <property type="project" value="InterPro"/>
</dbReference>
<dbReference type="OrthoDB" id="6298545at2"/>
<accession>A0A1M5T7W3</accession>
<dbReference type="Proteomes" id="UP000184268">
    <property type="component" value="Unassembled WGS sequence"/>
</dbReference>
<dbReference type="InterPro" id="IPR036384">
    <property type="entry name" value="Tus_sf"/>
</dbReference>
<evidence type="ECO:0000256" key="3">
    <source>
        <dbReference type="ARBA" id="ARBA00023125"/>
    </source>
</evidence>
<dbReference type="GO" id="GO:0003677">
    <property type="term" value="F:DNA binding"/>
    <property type="evidence" value="ECO:0007669"/>
    <property type="project" value="UniProtKB-KW"/>
</dbReference>
<keyword evidence="3" id="KW-0238">DNA-binding</keyword>
<dbReference type="GO" id="GO:0006274">
    <property type="term" value="P:DNA replication termination"/>
    <property type="evidence" value="ECO:0007669"/>
    <property type="project" value="InterPro"/>
</dbReference>
<dbReference type="AlphaFoldDB" id="A0A1M5T7W3"/>
<dbReference type="EMBL" id="FQXG01000003">
    <property type="protein sequence ID" value="SHH46786.1"/>
    <property type="molecule type" value="Genomic_DNA"/>
</dbReference>
<dbReference type="SUPFAM" id="SSF56596">
    <property type="entry name" value="Replication terminator protein (Tus)"/>
    <property type="match status" value="1"/>
</dbReference>
<keyword evidence="5" id="KW-1185">Reference proteome</keyword>
<dbReference type="RefSeq" id="WP_073325721.1">
    <property type="nucleotide sequence ID" value="NZ_FQXG01000003.1"/>
</dbReference>
<evidence type="ECO:0000313" key="5">
    <source>
        <dbReference type="Proteomes" id="UP000184268"/>
    </source>
</evidence>
<evidence type="ECO:0000256" key="1">
    <source>
        <dbReference type="ARBA" id="ARBA00022490"/>
    </source>
</evidence>
<organism evidence="4 5">
    <name type="scientific">Ferrimonas marina</name>
    <dbReference type="NCBI Taxonomy" id="299255"/>
    <lineage>
        <taxon>Bacteria</taxon>
        <taxon>Pseudomonadati</taxon>
        <taxon>Pseudomonadota</taxon>
        <taxon>Gammaproteobacteria</taxon>
        <taxon>Alteromonadales</taxon>
        <taxon>Ferrimonadaceae</taxon>
        <taxon>Ferrimonas</taxon>
    </lineage>
</organism>
<sequence>MNLLKLHYSEALRAVDDLKAWMSSVTPTRALAFEIPRVPSDDEHAPITHVDTAELHGDTAVAHLKSGMRDFWMVRSEEDDLSSKCVARYPGLLQYPAEHLKTAEPLIAALNETKRAFHAHLLERFKTRSERFEAVHEAAPGLITLQFIRAVPLHTDPLRSVGWSWARKFSLVNFTRDELFAKLLHISESDAVDTANTGWSRSACEYALSELQHRPPHQQYQWRRSIKVHPVCNLRRASDEHGPKSLQKKASLPLFLFQDSPLTKISPLANFADANQAASRPGVTHRTPFIPELNLYIRN</sequence>
<dbReference type="Pfam" id="PF05472">
    <property type="entry name" value="Ter"/>
    <property type="match status" value="1"/>
</dbReference>
<proteinExistence type="predicted"/>
<evidence type="ECO:0000313" key="4">
    <source>
        <dbReference type="EMBL" id="SHH46786.1"/>
    </source>
</evidence>
<dbReference type="Gene3D" id="3.50.14.10">
    <property type="entry name" value="Replication terminator Tus, domain 1 superfamily/Replication terminator Tus"/>
    <property type="match status" value="1"/>
</dbReference>
<protein>
    <submittedName>
        <fullName evidence="4">DNA replication terminus site binding protein</fullName>
    </submittedName>
</protein>
<reference evidence="4 5" key="1">
    <citation type="submission" date="2016-11" db="EMBL/GenBank/DDBJ databases">
        <authorList>
            <person name="Jaros S."/>
            <person name="Januszkiewicz K."/>
            <person name="Wedrychowicz H."/>
        </authorList>
    </citation>
    <scope>NUCLEOTIDE SEQUENCE [LARGE SCALE GENOMIC DNA]</scope>
    <source>
        <strain evidence="4 5">DSM 16917</strain>
    </source>
</reference>